<gene>
    <name evidence="5" type="ORF">A3K89_11625</name>
</gene>
<organism evidence="5 6">
    <name type="scientific">Rhodococcoides kyotonense</name>
    <dbReference type="NCBI Taxonomy" id="398843"/>
    <lineage>
        <taxon>Bacteria</taxon>
        <taxon>Bacillati</taxon>
        <taxon>Actinomycetota</taxon>
        <taxon>Actinomycetes</taxon>
        <taxon>Mycobacteriales</taxon>
        <taxon>Nocardiaceae</taxon>
        <taxon>Rhodococcoides</taxon>
    </lineage>
</organism>
<dbReference type="CDD" id="cd00090">
    <property type="entry name" value="HTH_ARSR"/>
    <property type="match status" value="1"/>
</dbReference>
<dbReference type="EMBL" id="LVHI01000038">
    <property type="protein sequence ID" value="OAK51566.1"/>
    <property type="molecule type" value="Genomic_DNA"/>
</dbReference>
<proteinExistence type="predicted"/>
<keyword evidence="1" id="KW-0805">Transcription regulation</keyword>
<dbReference type="InterPro" id="IPR001845">
    <property type="entry name" value="HTH_ArsR_DNA-bd_dom"/>
</dbReference>
<reference evidence="5 6" key="1">
    <citation type="submission" date="2016-03" db="EMBL/GenBank/DDBJ databases">
        <title>Genome sequence of Rhodococcus kyotonensis KB10.</title>
        <authorList>
            <person name="Jeong H."/>
            <person name="Hong C.E."/>
            <person name="Jo S.H."/>
            <person name="Park J.M."/>
        </authorList>
    </citation>
    <scope>NUCLEOTIDE SEQUENCE [LARGE SCALE GENOMIC DNA]</scope>
    <source>
        <strain evidence="5 6">KB10</strain>
    </source>
</reference>
<dbReference type="RefSeq" id="WP_068430869.1">
    <property type="nucleotide sequence ID" value="NZ_LVHI01000038.1"/>
</dbReference>
<dbReference type="SMART" id="SM00418">
    <property type="entry name" value="HTH_ARSR"/>
    <property type="match status" value="1"/>
</dbReference>
<dbReference type="Gene3D" id="1.10.10.10">
    <property type="entry name" value="Winged helix-like DNA-binding domain superfamily/Winged helix DNA-binding domain"/>
    <property type="match status" value="1"/>
</dbReference>
<dbReference type="Proteomes" id="UP000077519">
    <property type="component" value="Unassembled WGS sequence"/>
</dbReference>
<dbReference type="SUPFAM" id="SSF46785">
    <property type="entry name" value="Winged helix' DNA-binding domain"/>
    <property type="match status" value="1"/>
</dbReference>
<keyword evidence="3" id="KW-0804">Transcription</keyword>
<evidence type="ECO:0000259" key="4">
    <source>
        <dbReference type="SMART" id="SM00418"/>
    </source>
</evidence>
<name>A0A177Y7R7_9NOCA</name>
<comment type="caution">
    <text evidence="5">The sequence shown here is derived from an EMBL/GenBank/DDBJ whole genome shotgun (WGS) entry which is preliminary data.</text>
</comment>
<dbReference type="InterPro" id="IPR036388">
    <property type="entry name" value="WH-like_DNA-bd_sf"/>
</dbReference>
<feature type="domain" description="HTH arsR-type" evidence="4">
    <location>
        <begin position="68"/>
        <end position="144"/>
    </location>
</feature>
<dbReference type="InterPro" id="IPR036390">
    <property type="entry name" value="WH_DNA-bd_sf"/>
</dbReference>
<keyword evidence="6" id="KW-1185">Reference proteome</keyword>
<sequence>MSDDVEARLDRLEARVAELEGRGKPPHAAPSGGTVTYQGDVHLHGDVEWSIGYSPDAILELSVARTAEVLAALGHPVRLRIVRTLLRGPANASNLQEAVELGSTGQVYHHLKALGSAGVVEQHARGEFRISARKVVPLLVSMLAAADISGEVASPPVRANV</sequence>
<dbReference type="Pfam" id="PF12840">
    <property type="entry name" value="HTH_20"/>
    <property type="match status" value="1"/>
</dbReference>
<evidence type="ECO:0000313" key="5">
    <source>
        <dbReference type="EMBL" id="OAK51566.1"/>
    </source>
</evidence>
<dbReference type="GO" id="GO:0003700">
    <property type="term" value="F:DNA-binding transcription factor activity"/>
    <property type="evidence" value="ECO:0007669"/>
    <property type="project" value="InterPro"/>
</dbReference>
<evidence type="ECO:0000313" key="6">
    <source>
        <dbReference type="Proteomes" id="UP000077519"/>
    </source>
</evidence>
<evidence type="ECO:0000256" key="1">
    <source>
        <dbReference type="ARBA" id="ARBA00023015"/>
    </source>
</evidence>
<dbReference type="PANTHER" id="PTHR33154">
    <property type="entry name" value="TRANSCRIPTIONAL REGULATOR, ARSR FAMILY"/>
    <property type="match status" value="1"/>
</dbReference>
<dbReference type="GO" id="GO:0003677">
    <property type="term" value="F:DNA binding"/>
    <property type="evidence" value="ECO:0007669"/>
    <property type="project" value="UniProtKB-KW"/>
</dbReference>
<evidence type="ECO:0000256" key="2">
    <source>
        <dbReference type="ARBA" id="ARBA00023125"/>
    </source>
</evidence>
<dbReference type="InterPro" id="IPR011991">
    <property type="entry name" value="ArsR-like_HTH"/>
</dbReference>
<dbReference type="AlphaFoldDB" id="A0A177Y7R7"/>
<accession>A0A177Y7R7</accession>
<protein>
    <submittedName>
        <fullName evidence="5">Transcriptional regulator</fullName>
    </submittedName>
</protein>
<evidence type="ECO:0000256" key="3">
    <source>
        <dbReference type="ARBA" id="ARBA00023163"/>
    </source>
</evidence>
<dbReference type="PANTHER" id="PTHR33154:SF18">
    <property type="entry name" value="ARSENICAL RESISTANCE OPERON REPRESSOR"/>
    <property type="match status" value="1"/>
</dbReference>
<keyword evidence="2" id="KW-0238">DNA-binding</keyword>
<dbReference type="InterPro" id="IPR051081">
    <property type="entry name" value="HTH_MetalResp_TranReg"/>
</dbReference>